<dbReference type="PANTHER" id="PTHR48100">
    <property type="entry name" value="BROAD-SPECIFICITY PHOSPHATASE YOR283W-RELATED"/>
    <property type="match status" value="1"/>
</dbReference>
<feature type="compositionally biased region" description="Basic and acidic residues" evidence="1">
    <location>
        <begin position="258"/>
        <end position="276"/>
    </location>
</feature>
<gene>
    <name evidence="2" type="ORF">Egran_04682</name>
</gene>
<evidence type="ECO:0000256" key="1">
    <source>
        <dbReference type="SAM" id="MobiDB-lite"/>
    </source>
</evidence>
<proteinExistence type="predicted"/>
<dbReference type="Pfam" id="PF00300">
    <property type="entry name" value="His_Phos_1"/>
    <property type="match status" value="1"/>
</dbReference>
<feature type="region of interest" description="Disordered" evidence="1">
    <location>
        <begin position="253"/>
        <end position="276"/>
    </location>
</feature>
<dbReference type="Gene3D" id="3.40.50.1240">
    <property type="entry name" value="Phosphoglycerate mutase-like"/>
    <property type="match status" value="1"/>
</dbReference>
<evidence type="ECO:0000313" key="3">
    <source>
        <dbReference type="Proteomes" id="UP000243515"/>
    </source>
</evidence>
<dbReference type="OrthoDB" id="496981at2759"/>
<dbReference type="GO" id="GO:0005737">
    <property type="term" value="C:cytoplasm"/>
    <property type="evidence" value="ECO:0007669"/>
    <property type="project" value="TreeGrafter"/>
</dbReference>
<reference evidence="2 3" key="1">
    <citation type="journal article" date="2015" name="Environ. Microbiol.">
        <title>Metagenome sequence of Elaphomyces granulatus from sporocarp tissue reveals Ascomycota ectomycorrhizal fingerprints of genome expansion and a Proteobacteria-rich microbiome.</title>
        <authorList>
            <person name="Quandt C.A."/>
            <person name="Kohler A."/>
            <person name="Hesse C.N."/>
            <person name="Sharpton T.J."/>
            <person name="Martin F."/>
            <person name="Spatafora J.W."/>
        </authorList>
    </citation>
    <scope>NUCLEOTIDE SEQUENCE [LARGE SCALE GENOMIC DNA]</scope>
    <source>
        <strain evidence="2 3">OSC145934</strain>
    </source>
</reference>
<keyword evidence="3" id="KW-1185">Reference proteome</keyword>
<organism evidence="2 3">
    <name type="scientific">Elaphomyces granulatus</name>
    <dbReference type="NCBI Taxonomy" id="519963"/>
    <lineage>
        <taxon>Eukaryota</taxon>
        <taxon>Fungi</taxon>
        <taxon>Dikarya</taxon>
        <taxon>Ascomycota</taxon>
        <taxon>Pezizomycotina</taxon>
        <taxon>Eurotiomycetes</taxon>
        <taxon>Eurotiomycetidae</taxon>
        <taxon>Eurotiales</taxon>
        <taxon>Elaphomycetaceae</taxon>
        <taxon>Elaphomyces</taxon>
    </lineage>
</organism>
<comment type="caution">
    <text evidence="2">The sequence shown here is derived from an EMBL/GenBank/DDBJ whole genome shotgun (WGS) entry which is preliminary data.</text>
</comment>
<dbReference type="InterPro" id="IPR013078">
    <property type="entry name" value="His_Pase_superF_clade-1"/>
</dbReference>
<dbReference type="InterPro" id="IPR050275">
    <property type="entry name" value="PGM_Phosphatase"/>
</dbReference>
<protein>
    <submittedName>
        <fullName evidence="2">Uncharacterized protein</fullName>
    </submittedName>
</protein>
<dbReference type="InterPro" id="IPR029033">
    <property type="entry name" value="His_PPase_superfam"/>
</dbReference>
<dbReference type="EMBL" id="NPHW01004746">
    <property type="protein sequence ID" value="OXV07553.1"/>
    <property type="molecule type" value="Genomic_DNA"/>
</dbReference>
<dbReference type="CDD" id="cd07067">
    <property type="entry name" value="HP_PGM_like"/>
    <property type="match status" value="1"/>
</dbReference>
<sequence length="276" mass="31489">MPPIVHCVRHAQGFHNLSVENHALPDPILTELGKKQCHELMERFPYHSDVELVVASPLRRTIYTALLGFKPVFEERKEMKLIALPEAQETSDVPCDTGSDPAVLKKEFEECSLPVDLSLLEEGWNIKTGRWAPTAMPLMNRAREARQWVKARPEKEIVLVSHGGFLHYFTEDWEDSWFYQGTGWTNTEFRTYQFSDAVDMEDLEGYPIGGDNATIVETPESRKHRGKSAEAPSRKEQEALYRQGMAGWIRQNLQPSSAERRAAKVPEGREVNGIRV</sequence>
<dbReference type="SMART" id="SM00855">
    <property type="entry name" value="PGAM"/>
    <property type="match status" value="1"/>
</dbReference>
<dbReference type="SUPFAM" id="SSF53254">
    <property type="entry name" value="Phosphoglycerate mutase-like"/>
    <property type="match status" value="1"/>
</dbReference>
<name>A0A232LTS0_9EURO</name>
<dbReference type="Proteomes" id="UP000243515">
    <property type="component" value="Unassembled WGS sequence"/>
</dbReference>
<dbReference type="AlphaFoldDB" id="A0A232LTS0"/>
<evidence type="ECO:0000313" key="2">
    <source>
        <dbReference type="EMBL" id="OXV07553.1"/>
    </source>
</evidence>
<dbReference type="GO" id="GO:0016791">
    <property type="term" value="F:phosphatase activity"/>
    <property type="evidence" value="ECO:0007669"/>
    <property type="project" value="TreeGrafter"/>
</dbReference>
<dbReference type="PANTHER" id="PTHR48100:SF54">
    <property type="entry name" value="PHOSPHATASE SPAC5H10.03-RELATED"/>
    <property type="match status" value="1"/>
</dbReference>
<accession>A0A232LTS0</accession>